<feature type="compositionally biased region" description="Polar residues" evidence="1">
    <location>
        <begin position="58"/>
        <end position="68"/>
    </location>
</feature>
<organism evidence="2 3">
    <name type="scientific">Streptomyces fungicidicus</name>
    <dbReference type="NCBI Taxonomy" id="68203"/>
    <lineage>
        <taxon>Bacteria</taxon>
        <taxon>Bacillati</taxon>
        <taxon>Actinomycetota</taxon>
        <taxon>Actinomycetes</taxon>
        <taxon>Kitasatosporales</taxon>
        <taxon>Streptomycetaceae</taxon>
        <taxon>Streptomyces</taxon>
    </lineage>
</organism>
<reference evidence="2 3" key="1">
    <citation type="submission" date="2017-09" db="EMBL/GenBank/DDBJ databases">
        <authorList>
            <person name="Zhang H."/>
            <person name="Hu S."/>
            <person name="Xu J."/>
            <person name="He Z."/>
        </authorList>
    </citation>
    <scope>NUCLEOTIDE SEQUENCE [LARGE SCALE GENOMIC DNA]</scope>
    <source>
        <strain evidence="2 3">TXX3120</strain>
    </source>
</reference>
<gene>
    <name evidence="2" type="ORF">CNQ36_16835</name>
</gene>
<keyword evidence="3" id="KW-1185">Reference proteome</keyword>
<dbReference type="GeneID" id="93884493"/>
<dbReference type="Proteomes" id="UP000282170">
    <property type="component" value="Chromosome"/>
</dbReference>
<dbReference type="AlphaFoldDB" id="A0A494V218"/>
<evidence type="ECO:0000313" key="3">
    <source>
        <dbReference type="Proteomes" id="UP000282170"/>
    </source>
</evidence>
<name>A0A494V218_9ACTN</name>
<dbReference type="KEGG" id="sfug:CNQ36_16835"/>
<sequence length="105" mass="11796">MSSADLRRLDREIRLTAKKLEAVRRGELWPLNGRERRAMARAVTGGAYRTMRGRSTGRAEQQIESTGSAAEMRLTAELTALHGERQRIVTEAARTKAAKKSSGWW</sequence>
<evidence type="ECO:0000313" key="2">
    <source>
        <dbReference type="EMBL" id="AYL36934.1"/>
    </source>
</evidence>
<proteinExistence type="predicted"/>
<dbReference type="EMBL" id="CP023407">
    <property type="protein sequence ID" value="AYL36934.1"/>
    <property type="molecule type" value="Genomic_DNA"/>
</dbReference>
<dbReference type="RefSeq" id="WP_121546619.1">
    <property type="nucleotide sequence ID" value="NZ_CP023407.1"/>
</dbReference>
<feature type="region of interest" description="Disordered" evidence="1">
    <location>
        <begin position="45"/>
        <end position="69"/>
    </location>
</feature>
<evidence type="ECO:0000256" key="1">
    <source>
        <dbReference type="SAM" id="MobiDB-lite"/>
    </source>
</evidence>
<protein>
    <submittedName>
        <fullName evidence="2">Uncharacterized protein</fullName>
    </submittedName>
</protein>
<accession>A0A494V218</accession>